<dbReference type="Pfam" id="PF06522">
    <property type="entry name" value="B12D"/>
    <property type="match status" value="1"/>
</dbReference>
<dbReference type="Proteomes" id="UP000678393">
    <property type="component" value="Unassembled WGS sequence"/>
</dbReference>
<accession>A0A8S4A012</accession>
<dbReference type="PANTHER" id="PTHR14256:SF1">
    <property type="entry name" value="GEO09626P1"/>
    <property type="match status" value="1"/>
</dbReference>
<protein>
    <submittedName>
        <fullName evidence="1">Uncharacterized protein</fullName>
    </submittedName>
</protein>
<keyword evidence="2" id="KW-1185">Reference proteome</keyword>
<gene>
    <name evidence="1" type="ORF">CUNI_LOCUS17389</name>
</gene>
<evidence type="ECO:0000313" key="2">
    <source>
        <dbReference type="Proteomes" id="UP000678393"/>
    </source>
</evidence>
<dbReference type="OrthoDB" id="5511684at2759"/>
<proteinExistence type="predicted"/>
<dbReference type="PANTHER" id="PTHR14256">
    <property type="entry name" value="NADH-UBIQUINONE OXIDOREDUCTASE MLRQ SUBUNIT"/>
    <property type="match status" value="1"/>
</dbReference>
<dbReference type="InterPro" id="IPR010530">
    <property type="entry name" value="B12D"/>
</dbReference>
<sequence length="86" mass="9698">MPMAGLTASSLKKHPALLPLFACVGAGVAWASYYIWRLATQSPDVGWRAKDGDMPNTRWPANKQYKFYSPNVDYKKLEVPEEKPKI</sequence>
<reference evidence="1" key="1">
    <citation type="submission" date="2021-04" db="EMBL/GenBank/DDBJ databases">
        <authorList>
            <consortium name="Molecular Ecology Group"/>
        </authorList>
    </citation>
    <scope>NUCLEOTIDE SEQUENCE</scope>
</reference>
<dbReference type="AlphaFoldDB" id="A0A8S4A012"/>
<comment type="caution">
    <text evidence="1">The sequence shown here is derived from an EMBL/GenBank/DDBJ whole genome shotgun (WGS) entry which is preliminary data.</text>
</comment>
<evidence type="ECO:0000313" key="1">
    <source>
        <dbReference type="EMBL" id="CAG5131831.1"/>
    </source>
</evidence>
<name>A0A8S4A012_9EUPU</name>
<organism evidence="1 2">
    <name type="scientific">Candidula unifasciata</name>
    <dbReference type="NCBI Taxonomy" id="100452"/>
    <lineage>
        <taxon>Eukaryota</taxon>
        <taxon>Metazoa</taxon>
        <taxon>Spiralia</taxon>
        <taxon>Lophotrochozoa</taxon>
        <taxon>Mollusca</taxon>
        <taxon>Gastropoda</taxon>
        <taxon>Heterobranchia</taxon>
        <taxon>Euthyneura</taxon>
        <taxon>Panpulmonata</taxon>
        <taxon>Eupulmonata</taxon>
        <taxon>Stylommatophora</taxon>
        <taxon>Helicina</taxon>
        <taxon>Helicoidea</taxon>
        <taxon>Geomitridae</taxon>
        <taxon>Candidula</taxon>
    </lineage>
</organism>
<dbReference type="EMBL" id="CAJHNH020004890">
    <property type="protein sequence ID" value="CAG5131831.1"/>
    <property type="molecule type" value="Genomic_DNA"/>
</dbReference>